<comment type="caution">
    <text evidence="1">The sequence shown here is derived from an EMBL/GenBank/DDBJ whole genome shotgun (WGS) entry which is preliminary data.</text>
</comment>
<reference evidence="1" key="1">
    <citation type="submission" date="2022-03" db="EMBL/GenBank/DDBJ databases">
        <title>Fererhizobium litorale gen. nov., sp. nov., isolated from sandy sediments of the Sea of Japan seashore.</title>
        <authorList>
            <person name="Romanenko L."/>
            <person name="Kurilenko V."/>
            <person name="Otstavnykh N."/>
            <person name="Svetashev V."/>
            <person name="Tekutyeva L."/>
            <person name="Isaeva M."/>
            <person name="Mikhailov V."/>
        </authorList>
    </citation>
    <scope>NUCLEOTIDE SEQUENCE</scope>
    <source>
        <strain evidence="1">KMM 9576</strain>
    </source>
</reference>
<sequence length="87" mass="9672">MTLIFPNRSRSYDDARHAVRFLGYDGMFEVPFFIEAAALGKSGSSEIAASECLMAFDAARVTILDVARVAYSRGRRALYVLNANDFQ</sequence>
<dbReference type="RefSeq" id="WP_311788624.1">
    <property type="nucleotide sequence ID" value="NZ_JALDYY010000017.1"/>
</dbReference>
<dbReference type="AlphaFoldDB" id="A0AAE3QIJ5"/>
<dbReference type="InterPro" id="IPR009962">
    <property type="entry name" value="DUF1488"/>
</dbReference>
<gene>
    <name evidence="1" type="ORF">MRS75_21280</name>
</gene>
<dbReference type="SUPFAM" id="SSF160272">
    <property type="entry name" value="Shew3726-like"/>
    <property type="match status" value="1"/>
</dbReference>
<proteinExistence type="predicted"/>
<protein>
    <submittedName>
        <fullName evidence="1">DUF1488 domain-containing protein</fullName>
    </submittedName>
</protein>
<evidence type="ECO:0000313" key="2">
    <source>
        <dbReference type="Proteomes" id="UP001161580"/>
    </source>
</evidence>
<accession>A0AAE3QIJ5</accession>
<organism evidence="1 2">
    <name type="scientific">Ferirhizobium litorale</name>
    <dbReference type="NCBI Taxonomy" id="2927786"/>
    <lineage>
        <taxon>Bacteria</taxon>
        <taxon>Pseudomonadati</taxon>
        <taxon>Pseudomonadota</taxon>
        <taxon>Alphaproteobacteria</taxon>
        <taxon>Hyphomicrobiales</taxon>
        <taxon>Rhizobiaceae</taxon>
        <taxon>Ferirhizobium</taxon>
    </lineage>
</organism>
<keyword evidence="2" id="KW-1185">Reference proteome</keyword>
<dbReference type="EMBL" id="JALDYZ010000016">
    <property type="protein sequence ID" value="MDI7924600.1"/>
    <property type="molecule type" value="Genomic_DNA"/>
</dbReference>
<dbReference type="InterPro" id="IPR036692">
    <property type="entry name" value="Shew3726-like_sf"/>
</dbReference>
<evidence type="ECO:0000313" key="1">
    <source>
        <dbReference type="EMBL" id="MDI7924600.1"/>
    </source>
</evidence>
<dbReference type="Proteomes" id="UP001161580">
    <property type="component" value="Unassembled WGS sequence"/>
</dbReference>
<name>A0AAE3QIJ5_9HYPH</name>
<dbReference type="Pfam" id="PF07369">
    <property type="entry name" value="DUF1488"/>
    <property type="match status" value="1"/>
</dbReference>